<protein>
    <submittedName>
        <fullName evidence="1">Uncharacterized protein</fullName>
    </submittedName>
</protein>
<evidence type="ECO:0000313" key="1">
    <source>
        <dbReference type="EMBL" id="JAD74351.1"/>
    </source>
</evidence>
<accession>A0A0A9CFH8</accession>
<organism evidence="1">
    <name type="scientific">Arundo donax</name>
    <name type="common">Giant reed</name>
    <name type="synonym">Donax arundinaceus</name>
    <dbReference type="NCBI Taxonomy" id="35708"/>
    <lineage>
        <taxon>Eukaryota</taxon>
        <taxon>Viridiplantae</taxon>
        <taxon>Streptophyta</taxon>
        <taxon>Embryophyta</taxon>
        <taxon>Tracheophyta</taxon>
        <taxon>Spermatophyta</taxon>
        <taxon>Magnoliopsida</taxon>
        <taxon>Liliopsida</taxon>
        <taxon>Poales</taxon>
        <taxon>Poaceae</taxon>
        <taxon>PACMAD clade</taxon>
        <taxon>Arundinoideae</taxon>
        <taxon>Arundineae</taxon>
        <taxon>Arundo</taxon>
    </lineage>
</organism>
<proteinExistence type="predicted"/>
<dbReference type="AlphaFoldDB" id="A0A0A9CFH8"/>
<reference evidence="1" key="2">
    <citation type="journal article" date="2015" name="Data Brief">
        <title>Shoot transcriptome of the giant reed, Arundo donax.</title>
        <authorList>
            <person name="Barrero R.A."/>
            <person name="Guerrero F.D."/>
            <person name="Moolhuijzen P."/>
            <person name="Goolsby J.A."/>
            <person name="Tidwell J."/>
            <person name="Bellgard S.E."/>
            <person name="Bellgard M.I."/>
        </authorList>
    </citation>
    <scope>NUCLEOTIDE SEQUENCE</scope>
    <source>
        <tissue evidence="1">Shoot tissue taken approximately 20 cm above the soil surface</tissue>
    </source>
</reference>
<name>A0A0A9CFH8_ARUDO</name>
<dbReference type="EMBL" id="GBRH01223544">
    <property type="protein sequence ID" value="JAD74351.1"/>
    <property type="molecule type" value="Transcribed_RNA"/>
</dbReference>
<sequence length="39" mass="4671">MLKECASRLMQTYKMRTTILSCNHCNILTRISRHFAELR</sequence>
<reference evidence="1" key="1">
    <citation type="submission" date="2014-09" db="EMBL/GenBank/DDBJ databases">
        <authorList>
            <person name="Magalhaes I.L.F."/>
            <person name="Oliveira U."/>
            <person name="Santos F.R."/>
            <person name="Vidigal T.H.D.A."/>
            <person name="Brescovit A.D."/>
            <person name="Santos A.J."/>
        </authorList>
    </citation>
    <scope>NUCLEOTIDE SEQUENCE</scope>
    <source>
        <tissue evidence="1">Shoot tissue taken approximately 20 cm above the soil surface</tissue>
    </source>
</reference>